<dbReference type="Pfam" id="PF16791">
    <property type="entry name" value="Connexin40_C"/>
    <property type="match status" value="1"/>
</dbReference>
<comment type="function">
    <text evidence="10">One gap junction consists of a cluster of closely packed pairs of transmembrane channels, the connexons, through which materials of low MW diffuse from one cell to a neighboring cell.</text>
</comment>
<evidence type="ECO:0000259" key="13">
    <source>
        <dbReference type="SMART" id="SM00037"/>
    </source>
</evidence>
<dbReference type="GeneID" id="103387744"/>
<keyword evidence="16" id="KW-1185">Reference proteome</keyword>
<dbReference type="PANTHER" id="PTHR11984:SF113">
    <property type="entry name" value="GAP JUNCTION PROTEIN"/>
    <property type="match status" value="1"/>
</dbReference>
<dbReference type="KEGG" id="csem:103387744"/>
<reference evidence="15" key="3">
    <citation type="submission" date="2025-09" db="UniProtKB">
        <authorList>
            <consortium name="Ensembl"/>
        </authorList>
    </citation>
    <scope>IDENTIFICATION</scope>
</reference>
<dbReference type="Ensembl" id="ENSCSET00000027583.1">
    <property type="protein sequence ID" value="ENSCSEP00000027217.1"/>
    <property type="gene ID" value="ENSCSEG00000017394.1"/>
</dbReference>
<dbReference type="Pfam" id="PF00029">
    <property type="entry name" value="Connexin"/>
    <property type="match status" value="1"/>
</dbReference>
<dbReference type="AlphaFoldDB" id="A0A3P8WL71"/>
<evidence type="ECO:0000256" key="10">
    <source>
        <dbReference type="RuleBase" id="RU000630"/>
    </source>
</evidence>
<feature type="transmembrane region" description="Helical" evidence="12">
    <location>
        <begin position="77"/>
        <end position="97"/>
    </location>
</feature>
<dbReference type="SUPFAM" id="SSF118220">
    <property type="entry name" value="Connexin43"/>
    <property type="match status" value="1"/>
</dbReference>
<dbReference type="InterPro" id="IPR013092">
    <property type="entry name" value="Connexin_N"/>
</dbReference>
<dbReference type="GO" id="GO:0007267">
    <property type="term" value="P:cell-cell signaling"/>
    <property type="evidence" value="ECO:0007669"/>
    <property type="project" value="TreeGrafter"/>
</dbReference>
<keyword evidence="9 12" id="KW-0472">Membrane</keyword>
<feature type="compositionally biased region" description="Acidic residues" evidence="11">
    <location>
        <begin position="111"/>
        <end position="124"/>
    </location>
</feature>
<dbReference type="InterPro" id="IPR019570">
    <property type="entry name" value="Connexin_CCC"/>
</dbReference>
<dbReference type="InParanoid" id="A0A3P8WL71"/>
<reference evidence="15 16" key="1">
    <citation type="journal article" date="2014" name="Nat. Genet.">
        <title>Whole-genome sequence of a flatfish provides insights into ZW sex chromosome evolution and adaptation to a benthic lifestyle.</title>
        <authorList>
            <person name="Chen S."/>
            <person name="Zhang G."/>
            <person name="Shao C."/>
            <person name="Huang Q."/>
            <person name="Liu G."/>
            <person name="Zhang P."/>
            <person name="Song W."/>
            <person name="An N."/>
            <person name="Chalopin D."/>
            <person name="Volff J.N."/>
            <person name="Hong Y."/>
            <person name="Li Q."/>
            <person name="Sha Z."/>
            <person name="Zhou H."/>
            <person name="Xie M."/>
            <person name="Yu Q."/>
            <person name="Liu Y."/>
            <person name="Xiang H."/>
            <person name="Wang N."/>
            <person name="Wu K."/>
            <person name="Yang C."/>
            <person name="Zhou Q."/>
            <person name="Liao X."/>
            <person name="Yang L."/>
            <person name="Hu Q."/>
            <person name="Zhang J."/>
            <person name="Meng L."/>
            <person name="Jin L."/>
            <person name="Tian Y."/>
            <person name="Lian J."/>
            <person name="Yang J."/>
            <person name="Miao G."/>
            <person name="Liu S."/>
            <person name="Liang Z."/>
            <person name="Yan F."/>
            <person name="Li Y."/>
            <person name="Sun B."/>
            <person name="Zhang H."/>
            <person name="Zhang J."/>
            <person name="Zhu Y."/>
            <person name="Du M."/>
            <person name="Zhao Y."/>
            <person name="Schartl M."/>
            <person name="Tang Q."/>
            <person name="Wang J."/>
        </authorList>
    </citation>
    <scope>NUCLEOTIDE SEQUENCE</scope>
</reference>
<reference evidence="15" key="2">
    <citation type="submission" date="2025-08" db="UniProtKB">
        <authorList>
            <consortium name="Ensembl"/>
        </authorList>
    </citation>
    <scope>IDENTIFICATION</scope>
</reference>
<dbReference type="FunFam" id="1.20.1440.80:FF:000001">
    <property type="entry name" value="Gap junction alpha-1"/>
    <property type="match status" value="1"/>
</dbReference>
<dbReference type="InterPro" id="IPR000500">
    <property type="entry name" value="Connexin"/>
</dbReference>
<dbReference type="Gene3D" id="1.20.1440.80">
    <property type="entry name" value="Gap junction channel protein cysteine-rich domain"/>
    <property type="match status" value="1"/>
</dbReference>
<evidence type="ECO:0000256" key="9">
    <source>
        <dbReference type="ARBA" id="ARBA00023136"/>
    </source>
</evidence>
<dbReference type="OMA" id="HYLAHEE"/>
<evidence type="ECO:0000259" key="14">
    <source>
        <dbReference type="SMART" id="SM01089"/>
    </source>
</evidence>
<comment type="subunit">
    <text evidence="3 10">A connexon is composed of a hexamer of connexins.</text>
</comment>
<evidence type="ECO:0000256" key="11">
    <source>
        <dbReference type="SAM" id="MobiDB-lite"/>
    </source>
</evidence>
<dbReference type="PRINTS" id="PR00206">
    <property type="entry name" value="CONNEXIN"/>
</dbReference>
<evidence type="ECO:0000256" key="12">
    <source>
        <dbReference type="SAM" id="Phobius"/>
    </source>
</evidence>
<dbReference type="SMART" id="SM01089">
    <property type="entry name" value="Connexin_CCC"/>
    <property type="match status" value="1"/>
</dbReference>
<evidence type="ECO:0000256" key="2">
    <source>
        <dbReference type="ARBA" id="ARBA00004651"/>
    </source>
</evidence>
<sequence length="412" mass="45705">MADWSLLGNFLEEVQEHSTSVGKVWLTILFIFRILVLGTAAESSWGDEQEDFNCDTVQPGCENVCYDRAFPIAHIRYWVLQIVFVSTPSLIYMGHAMHTVRRQEKRRSREEMDEGGGEGEDDPGGGDKGGMARGLIKRVEEKDEEEEGGTSGGQVHLRGALLQTYILSILIRSIMEVVFLSLQYFLYGIFLSPLYVCKAWPCPHPVNCYVSRPTEKNVFIVFMMAVAAVSLVLSVLELYHLAWRHCLRRFLLAGKAASAAQASPTRQLSLSPPPTPPPDFTHCIIGSTHFLPMMLPTHGLANQQNSKNMATEKHKIATVTAGAAEEASFLQMNCYTPGWQNERKTPVQDGGLKFEPNFCCSGSRGDGFSRTQSKEADGLLLNPSGGVCQKDKRRFSRTSGTSSRTRTDDLSV</sequence>
<dbReference type="GeneTree" id="ENSGT01150000286930"/>
<keyword evidence="4" id="KW-1003">Cell membrane</keyword>
<dbReference type="OrthoDB" id="9946832at2759"/>
<evidence type="ECO:0000256" key="5">
    <source>
        <dbReference type="ARBA" id="ARBA00022692"/>
    </source>
</evidence>
<accession>A0A3P8WL71</accession>
<evidence type="ECO:0000256" key="3">
    <source>
        <dbReference type="ARBA" id="ARBA00011455"/>
    </source>
</evidence>
<dbReference type="PROSITE" id="PS00407">
    <property type="entry name" value="CONNEXINS_1"/>
    <property type="match status" value="1"/>
</dbReference>
<dbReference type="PROSITE" id="PS00408">
    <property type="entry name" value="CONNEXINS_2"/>
    <property type="match status" value="1"/>
</dbReference>
<keyword evidence="8 12" id="KW-1133">Transmembrane helix</keyword>
<name>A0A3P8WL71_CYNSE</name>
<feature type="transmembrane region" description="Helical" evidence="12">
    <location>
        <begin position="165"/>
        <end position="186"/>
    </location>
</feature>
<dbReference type="PANTHER" id="PTHR11984">
    <property type="entry name" value="CONNEXIN"/>
    <property type="match status" value="1"/>
</dbReference>
<feature type="region of interest" description="Disordered" evidence="11">
    <location>
        <begin position="376"/>
        <end position="412"/>
    </location>
</feature>
<proteinExistence type="inferred from homology"/>
<evidence type="ECO:0000256" key="1">
    <source>
        <dbReference type="ARBA" id="ARBA00004610"/>
    </source>
</evidence>
<comment type="subcellular location">
    <subcellularLocation>
        <location evidence="1">Cell junction</location>
        <location evidence="1">Gap junction</location>
    </subcellularLocation>
    <subcellularLocation>
        <location evidence="2 10">Cell membrane</location>
        <topology evidence="2 10">Multi-pass membrane protein</topology>
    </subcellularLocation>
</comment>
<dbReference type="InterPro" id="IPR031862">
    <property type="entry name" value="Cx40_C"/>
</dbReference>
<dbReference type="GO" id="GO:0007507">
    <property type="term" value="P:heart development"/>
    <property type="evidence" value="ECO:0007669"/>
    <property type="project" value="TreeGrafter"/>
</dbReference>
<evidence type="ECO:0000313" key="15">
    <source>
        <dbReference type="Ensembl" id="ENSCSEP00000027217.1"/>
    </source>
</evidence>
<dbReference type="RefSeq" id="XP_008320727.1">
    <property type="nucleotide sequence ID" value="XM_008322505.3"/>
</dbReference>
<dbReference type="InterPro" id="IPR034634">
    <property type="entry name" value="Connexin_C"/>
</dbReference>
<dbReference type="STRING" id="244447.ENSCSEP00000027217"/>
<evidence type="ECO:0000256" key="4">
    <source>
        <dbReference type="ARBA" id="ARBA00022475"/>
    </source>
</evidence>
<organism evidence="15 16">
    <name type="scientific">Cynoglossus semilaevis</name>
    <name type="common">Tongue sole</name>
    <dbReference type="NCBI Taxonomy" id="244447"/>
    <lineage>
        <taxon>Eukaryota</taxon>
        <taxon>Metazoa</taxon>
        <taxon>Chordata</taxon>
        <taxon>Craniata</taxon>
        <taxon>Vertebrata</taxon>
        <taxon>Euteleostomi</taxon>
        <taxon>Actinopterygii</taxon>
        <taxon>Neopterygii</taxon>
        <taxon>Teleostei</taxon>
        <taxon>Neoteleostei</taxon>
        <taxon>Acanthomorphata</taxon>
        <taxon>Carangaria</taxon>
        <taxon>Pleuronectiformes</taxon>
        <taxon>Pleuronectoidei</taxon>
        <taxon>Cynoglossidae</taxon>
        <taxon>Cynoglossinae</taxon>
        <taxon>Cynoglossus</taxon>
    </lineage>
</organism>
<dbReference type="InterPro" id="IPR038359">
    <property type="entry name" value="Connexin_N_sf"/>
</dbReference>
<keyword evidence="6 10" id="KW-0303">Gap junction</keyword>
<feature type="transmembrane region" description="Helical" evidence="12">
    <location>
        <begin position="219"/>
        <end position="239"/>
    </location>
</feature>
<keyword evidence="5 10" id="KW-0812">Transmembrane</keyword>
<feature type="region of interest" description="Disordered" evidence="11">
    <location>
        <begin position="102"/>
        <end position="132"/>
    </location>
</feature>
<evidence type="ECO:0000256" key="6">
    <source>
        <dbReference type="ARBA" id="ARBA00022868"/>
    </source>
</evidence>
<dbReference type="GO" id="GO:0005922">
    <property type="term" value="C:connexin complex"/>
    <property type="evidence" value="ECO:0007669"/>
    <property type="project" value="InterPro"/>
</dbReference>
<evidence type="ECO:0000256" key="7">
    <source>
        <dbReference type="ARBA" id="ARBA00022949"/>
    </source>
</evidence>
<comment type="similarity">
    <text evidence="10">Belongs to the connexin family.</text>
</comment>
<dbReference type="InterPro" id="IPR017990">
    <property type="entry name" value="Connexin_CS"/>
</dbReference>
<evidence type="ECO:0000313" key="16">
    <source>
        <dbReference type="Proteomes" id="UP000265120"/>
    </source>
</evidence>
<feature type="domain" description="Connexin cysteine-rich" evidence="14">
    <location>
        <begin position="175"/>
        <end position="241"/>
    </location>
</feature>
<feature type="domain" description="Connexin N-terminal" evidence="13">
    <location>
        <begin position="43"/>
        <end position="76"/>
    </location>
</feature>
<dbReference type="Proteomes" id="UP000265120">
    <property type="component" value="Chromosome 12"/>
</dbReference>
<keyword evidence="7" id="KW-0965">Cell junction</keyword>
<dbReference type="RefSeq" id="XP_024916760.1">
    <property type="nucleotide sequence ID" value="XM_025060992.1"/>
</dbReference>
<dbReference type="SMART" id="SM00037">
    <property type="entry name" value="CNX"/>
    <property type="match status" value="1"/>
</dbReference>
<dbReference type="GO" id="GO:0086076">
    <property type="term" value="F:gap junction channel activity involved in atrial cardiac muscle cell-AV node cell electrical coupling"/>
    <property type="evidence" value="ECO:0007669"/>
    <property type="project" value="TreeGrafter"/>
</dbReference>
<evidence type="ECO:0000256" key="8">
    <source>
        <dbReference type="ARBA" id="ARBA00022989"/>
    </source>
</evidence>
<protein>
    <recommendedName>
        <fullName evidence="10">Gap junction protein</fullName>
    </recommendedName>
</protein>